<accession>A0AAE4R4X9</accession>
<evidence type="ECO:0000313" key="1">
    <source>
        <dbReference type="EMBL" id="MDV6308239.1"/>
    </source>
</evidence>
<dbReference type="AlphaFoldDB" id="A0AAE4R4X9"/>
<gene>
    <name evidence="1" type="ORF">R3P94_13085</name>
    <name evidence="2" type="ORF">R3Q15_14610</name>
</gene>
<dbReference type="Proteomes" id="UP001185779">
    <property type="component" value="Unassembled WGS sequence"/>
</dbReference>
<dbReference type="InterPro" id="IPR011200">
    <property type="entry name" value="UCP012608"/>
</dbReference>
<dbReference type="EMBL" id="JAWLKI010000013">
    <property type="protein sequence ID" value="MDV6308239.1"/>
    <property type="molecule type" value="Genomic_DNA"/>
</dbReference>
<keyword evidence="3" id="KW-1185">Reference proteome</keyword>
<comment type="caution">
    <text evidence="2">The sequence shown here is derived from an EMBL/GenBank/DDBJ whole genome shotgun (WGS) entry which is preliminary data.</text>
</comment>
<dbReference type="EMBL" id="JAWLKH010000015">
    <property type="protein sequence ID" value="MDV6313109.1"/>
    <property type="molecule type" value="Genomic_DNA"/>
</dbReference>
<reference evidence="2 3" key="1">
    <citation type="submission" date="2023-10" db="EMBL/GenBank/DDBJ databases">
        <title>Development of a sustainable strategy for remediation of hydrocarbon-contaminated territories based on the waste exchange concept.</title>
        <authorList>
            <person name="Krivoruchko A."/>
        </authorList>
    </citation>
    <scope>NUCLEOTIDE SEQUENCE</scope>
    <source>
        <strain evidence="1 3">IEGM 1266</strain>
        <strain evidence="2">IEGM 1279</strain>
    </source>
</reference>
<dbReference type="Proteomes" id="UP001185922">
    <property type="component" value="Unassembled WGS sequence"/>
</dbReference>
<evidence type="ECO:0000313" key="3">
    <source>
        <dbReference type="Proteomes" id="UP001185779"/>
    </source>
</evidence>
<name>A0AAE4R4X9_9ACTN</name>
<evidence type="ECO:0000313" key="4">
    <source>
        <dbReference type="Proteomes" id="UP001185922"/>
    </source>
</evidence>
<sequence length="250" mass="27333">MVSVKLSDHTGRYAVLYPAIAEAARRCAAERVGLIDVGRPAGLNLNVDRVGIFYGDDQTLGDVSSPVQLECSVVGDRRIPSVPMPDVAARIVVDRAPLDMRNPEHRNRIRLADDRSRHLDDELALAESFPPQQISGDPITTLSDAVSCVPDRALPVVITTWSLSRFSPERRRRFVHALEELSSARRTAWVSVEGVGVAPTIPTLGDRPASGHSIIGLTVFEPSTALPRFDVAGDALGRCWSRGRFMSWFA</sequence>
<proteinExistence type="predicted"/>
<protein>
    <submittedName>
        <fullName evidence="2">DUF2332 family protein</fullName>
    </submittedName>
</protein>
<evidence type="ECO:0000313" key="2">
    <source>
        <dbReference type="EMBL" id="MDV6313109.1"/>
    </source>
</evidence>
<dbReference type="Pfam" id="PF10094">
    <property type="entry name" value="DUF2332"/>
    <property type="match status" value="1"/>
</dbReference>
<organism evidence="2 4">
    <name type="scientific">Gordonia amicalis</name>
    <dbReference type="NCBI Taxonomy" id="89053"/>
    <lineage>
        <taxon>Bacteria</taxon>
        <taxon>Bacillati</taxon>
        <taxon>Actinomycetota</taxon>
        <taxon>Actinomycetes</taxon>
        <taxon>Mycobacteriales</taxon>
        <taxon>Gordoniaceae</taxon>
        <taxon>Gordonia</taxon>
    </lineage>
</organism>